<sequence>MGTYRRVFIPSKFSSVENANKKHKSSVSAREKNGVVNVCVFDGTKSLLGKLKAFVEEKKVDYHTFGDNYNGYGYQDHYHDYYLNAKDGKAFLEMLDGKKKVVKKVKTWEDVRDTWARSLVRKSENAVTFEEAQQMAEEKVDYKNDRISAMISRQYERGDSVKRGKLIAKMERENPLRPIRDYDHALAIIAASKRHNNTTYDNLLSEAHDMERYGDIEPGTAKEWAREQIKKTKQI</sequence>
<organism evidence="1">
    <name type="scientific">Siphoviridae sp. ctbvd11</name>
    <dbReference type="NCBI Taxonomy" id="2825567"/>
    <lineage>
        <taxon>Viruses</taxon>
        <taxon>Duplodnaviria</taxon>
        <taxon>Heunggongvirae</taxon>
        <taxon>Uroviricota</taxon>
        <taxon>Caudoviricetes</taxon>
    </lineage>
</organism>
<protein>
    <submittedName>
        <fullName evidence="1">Uncharacterized protein</fullName>
    </submittedName>
</protein>
<proteinExistence type="predicted"/>
<name>A0A8S5QEE6_9CAUD</name>
<evidence type="ECO:0000313" key="1">
    <source>
        <dbReference type="EMBL" id="DAE17141.1"/>
    </source>
</evidence>
<dbReference type="EMBL" id="BK015636">
    <property type="protein sequence ID" value="DAE17141.1"/>
    <property type="molecule type" value="Genomic_DNA"/>
</dbReference>
<reference evidence="1" key="1">
    <citation type="journal article" date="2021" name="Proc. Natl. Acad. Sci. U.S.A.">
        <title>A Catalog of Tens of Thousands of Viruses from Human Metagenomes Reveals Hidden Associations with Chronic Diseases.</title>
        <authorList>
            <person name="Tisza M.J."/>
            <person name="Buck C.B."/>
        </authorList>
    </citation>
    <scope>NUCLEOTIDE SEQUENCE</scope>
    <source>
        <strain evidence="1">Ctbvd11</strain>
    </source>
</reference>
<accession>A0A8S5QEE6</accession>